<dbReference type="InterPro" id="IPR003439">
    <property type="entry name" value="ABC_transporter-like_ATP-bd"/>
</dbReference>
<feature type="transmembrane region" description="Helical" evidence="7">
    <location>
        <begin position="132"/>
        <end position="155"/>
    </location>
</feature>
<dbReference type="CDD" id="cd07346">
    <property type="entry name" value="ABC_6TM_exporters"/>
    <property type="match status" value="1"/>
</dbReference>
<feature type="transmembrane region" description="Helical" evidence="7">
    <location>
        <begin position="242"/>
        <end position="269"/>
    </location>
</feature>
<dbReference type="PROSITE" id="PS50893">
    <property type="entry name" value="ABC_TRANSPORTER_2"/>
    <property type="match status" value="1"/>
</dbReference>
<dbReference type="Pfam" id="PF00005">
    <property type="entry name" value="ABC_tran"/>
    <property type="match status" value="1"/>
</dbReference>
<evidence type="ECO:0000313" key="10">
    <source>
        <dbReference type="EMBL" id="OEG10990.1"/>
    </source>
</evidence>
<evidence type="ECO:0000256" key="4">
    <source>
        <dbReference type="ARBA" id="ARBA00022840"/>
    </source>
</evidence>
<dbReference type="PROSITE" id="PS50929">
    <property type="entry name" value="ABC_TM1F"/>
    <property type="match status" value="1"/>
</dbReference>
<dbReference type="SUPFAM" id="SSF52540">
    <property type="entry name" value="P-loop containing nucleoside triphosphate hydrolases"/>
    <property type="match status" value="1"/>
</dbReference>
<organism evidence="10 11">
    <name type="scientific">Enterococcus ureasiticus</name>
    <dbReference type="NCBI Taxonomy" id="903984"/>
    <lineage>
        <taxon>Bacteria</taxon>
        <taxon>Bacillati</taxon>
        <taxon>Bacillota</taxon>
        <taxon>Bacilli</taxon>
        <taxon>Lactobacillales</taxon>
        <taxon>Enterococcaceae</taxon>
        <taxon>Enterococcus</taxon>
    </lineage>
</organism>
<dbReference type="GO" id="GO:0015421">
    <property type="term" value="F:ABC-type oligopeptide transporter activity"/>
    <property type="evidence" value="ECO:0007669"/>
    <property type="project" value="TreeGrafter"/>
</dbReference>
<name>A0A1E5GFI8_9ENTE</name>
<evidence type="ECO:0000256" key="7">
    <source>
        <dbReference type="SAM" id="Phobius"/>
    </source>
</evidence>
<dbReference type="EMBL" id="MIJZ01000014">
    <property type="protein sequence ID" value="OEG10990.1"/>
    <property type="molecule type" value="Genomic_DNA"/>
</dbReference>
<dbReference type="InterPro" id="IPR017871">
    <property type="entry name" value="ABC_transporter-like_CS"/>
</dbReference>
<evidence type="ECO:0008006" key="12">
    <source>
        <dbReference type="Google" id="ProtNLM"/>
    </source>
</evidence>
<dbReference type="InterPro" id="IPR036640">
    <property type="entry name" value="ABC1_TM_sf"/>
</dbReference>
<feature type="transmembrane region" description="Helical" evidence="7">
    <location>
        <begin position="62"/>
        <end position="80"/>
    </location>
</feature>
<reference evidence="11" key="1">
    <citation type="submission" date="2016-09" db="EMBL/GenBank/DDBJ databases">
        <authorList>
            <person name="Gulvik C.A."/>
        </authorList>
    </citation>
    <scope>NUCLEOTIDE SEQUENCE [LARGE SCALE GENOMIC DNA]</scope>
    <source>
        <strain evidence="11">DSM 23328</strain>
    </source>
</reference>
<evidence type="ECO:0000259" key="8">
    <source>
        <dbReference type="PROSITE" id="PS50893"/>
    </source>
</evidence>
<feature type="domain" description="ABC transporter" evidence="8">
    <location>
        <begin position="334"/>
        <end position="542"/>
    </location>
</feature>
<dbReference type="Pfam" id="PF00664">
    <property type="entry name" value="ABC_membrane"/>
    <property type="match status" value="1"/>
</dbReference>
<gene>
    <name evidence="10" type="ORF">BCR21_11965</name>
</gene>
<dbReference type="InterPro" id="IPR003593">
    <property type="entry name" value="AAA+_ATPase"/>
</dbReference>
<keyword evidence="6 7" id="KW-0472">Membrane</keyword>
<proteinExistence type="predicted"/>
<dbReference type="Proteomes" id="UP000094068">
    <property type="component" value="Unassembled WGS sequence"/>
</dbReference>
<evidence type="ECO:0000259" key="9">
    <source>
        <dbReference type="PROSITE" id="PS50929"/>
    </source>
</evidence>
<dbReference type="Gene3D" id="1.20.1560.10">
    <property type="entry name" value="ABC transporter type 1, transmembrane domain"/>
    <property type="match status" value="1"/>
</dbReference>
<feature type="transmembrane region" description="Helical" evidence="7">
    <location>
        <begin position="161"/>
        <end position="177"/>
    </location>
</feature>
<dbReference type="AlphaFoldDB" id="A0A1E5GFI8"/>
<keyword evidence="4" id="KW-0067">ATP-binding</keyword>
<keyword evidence="5 7" id="KW-1133">Transmembrane helix</keyword>
<dbReference type="InterPro" id="IPR039421">
    <property type="entry name" value="Type_1_exporter"/>
</dbReference>
<dbReference type="InterPro" id="IPR011527">
    <property type="entry name" value="ABC1_TM_dom"/>
</dbReference>
<dbReference type="GO" id="GO:0016887">
    <property type="term" value="F:ATP hydrolysis activity"/>
    <property type="evidence" value="ECO:0007669"/>
    <property type="project" value="InterPro"/>
</dbReference>
<evidence type="ECO:0000256" key="6">
    <source>
        <dbReference type="ARBA" id="ARBA00023136"/>
    </source>
</evidence>
<dbReference type="PROSITE" id="PS00211">
    <property type="entry name" value="ABC_TRANSPORTER_1"/>
    <property type="match status" value="1"/>
</dbReference>
<dbReference type="SUPFAM" id="SSF90123">
    <property type="entry name" value="ABC transporter transmembrane region"/>
    <property type="match status" value="1"/>
</dbReference>
<dbReference type="GO" id="GO:0005886">
    <property type="term" value="C:plasma membrane"/>
    <property type="evidence" value="ECO:0007669"/>
    <property type="project" value="UniProtKB-SubCell"/>
</dbReference>
<dbReference type="RefSeq" id="WP_069646737.1">
    <property type="nucleotide sequence ID" value="NZ_MIJZ01000014.1"/>
</dbReference>
<evidence type="ECO:0000313" key="11">
    <source>
        <dbReference type="Proteomes" id="UP000094068"/>
    </source>
</evidence>
<dbReference type="OrthoDB" id="1736581at2"/>
<dbReference type="GO" id="GO:0005524">
    <property type="term" value="F:ATP binding"/>
    <property type="evidence" value="ECO:0007669"/>
    <property type="project" value="UniProtKB-KW"/>
</dbReference>
<keyword evidence="3" id="KW-0547">Nucleotide-binding</keyword>
<evidence type="ECO:0000256" key="3">
    <source>
        <dbReference type="ARBA" id="ARBA00022741"/>
    </source>
</evidence>
<protein>
    <recommendedName>
        <fullName evidence="12">ABC transporter ATP-binding protein</fullName>
    </recommendedName>
</protein>
<dbReference type="InterPro" id="IPR027417">
    <property type="entry name" value="P-loop_NTPase"/>
</dbReference>
<feature type="transmembrane region" description="Helical" evidence="7">
    <location>
        <begin position="21"/>
        <end position="42"/>
    </location>
</feature>
<dbReference type="STRING" id="903984.BCR21_11965"/>
<keyword evidence="11" id="KW-1185">Reference proteome</keyword>
<evidence type="ECO:0000256" key="2">
    <source>
        <dbReference type="ARBA" id="ARBA00022692"/>
    </source>
</evidence>
<accession>A0A1E5GFI8</accession>
<evidence type="ECO:0000256" key="1">
    <source>
        <dbReference type="ARBA" id="ARBA00004651"/>
    </source>
</evidence>
<evidence type="ECO:0000256" key="5">
    <source>
        <dbReference type="ARBA" id="ARBA00022989"/>
    </source>
</evidence>
<comment type="subcellular location">
    <subcellularLocation>
        <location evidence="1">Cell membrane</location>
        <topology evidence="1">Multi-pass membrane protein</topology>
    </subcellularLocation>
</comment>
<feature type="domain" description="ABC transmembrane type-1" evidence="9">
    <location>
        <begin position="22"/>
        <end position="302"/>
    </location>
</feature>
<dbReference type="Gene3D" id="3.40.50.300">
    <property type="entry name" value="P-loop containing nucleotide triphosphate hydrolases"/>
    <property type="match status" value="1"/>
</dbReference>
<dbReference type="CDD" id="cd03228">
    <property type="entry name" value="ABCC_MRP_Like"/>
    <property type="match status" value="1"/>
</dbReference>
<comment type="caution">
    <text evidence="10">The sequence shown here is derived from an EMBL/GenBank/DDBJ whole genome shotgun (WGS) entry which is preliminary data.</text>
</comment>
<dbReference type="PANTHER" id="PTHR43394">
    <property type="entry name" value="ATP-DEPENDENT PERMEASE MDL1, MITOCHONDRIAL"/>
    <property type="match status" value="1"/>
</dbReference>
<sequence>MIKSERINFLKKYMVRNKKNIVIGLLSMILFSLITSPLSWIIGRTVDMLSSTNRSYVQLLQFILVILSIHVISILLSYIYQICFSKAQQRINKELKVDLLEIVFNAPMSILEKFDKGYLVSRIDESQQISSLLNPVNLSSVIGIFNIFFSFIIMFTVNSKLALMSMLIVPICFVISVKSTNKIQSGATEIQEASGKVSGNIFEDFNRIENIKILNIQNTRVSNIMNKMDKLLKKTIRQTRYLISYLQLFSLTNSFITVLILGVSGVFIIRNEMTIGGYTTFSLYLSQMLPAIQGLSNISITLKPTIVIIDRVLELFSLPNENIGMKKIETIDTICFSNVSFKYSDQSQLFLNRLNLSIQSGDKVLIRGKNGAGKSTILKLILGIYNVTGGEIKINGMLSTELDKINLRSKIGMVSQNIELYKGTILDNILYGCETSSEENVFTIIEKCNLKNYFENFPEKLNTELSDLGNGVSGGQAQVIAFLRALIGEKELLIFDEATSNVDLRTRQLIFDVLEKNYFSKTVLIVSHSDEKLSFVNKVVQL</sequence>
<keyword evidence="2 7" id="KW-0812">Transmembrane</keyword>
<dbReference type="SMART" id="SM00382">
    <property type="entry name" value="AAA"/>
    <property type="match status" value="1"/>
</dbReference>
<dbReference type="PANTHER" id="PTHR43394:SF1">
    <property type="entry name" value="ATP-BINDING CASSETTE SUB-FAMILY B MEMBER 10, MITOCHONDRIAL"/>
    <property type="match status" value="1"/>
</dbReference>